<dbReference type="Ensembl" id="ENSUAMT00000007301.1">
    <property type="protein sequence ID" value="ENSUAMP00000006456.1"/>
    <property type="gene ID" value="ENSUAMG00000005661.1"/>
</dbReference>
<protein>
    <submittedName>
        <fullName evidence="8">Ligand of numb-protein X 1</fullName>
    </submittedName>
</protein>
<evidence type="ECO:0000256" key="5">
    <source>
        <dbReference type="SAM" id="MobiDB-lite"/>
    </source>
</evidence>
<feature type="domain" description="PDZ" evidence="7">
    <location>
        <begin position="499"/>
        <end position="585"/>
    </location>
</feature>
<dbReference type="PROSITE" id="PS50106">
    <property type="entry name" value="PDZ"/>
    <property type="match status" value="4"/>
</dbReference>
<reference evidence="8" key="3">
    <citation type="submission" date="2025-09" db="UniProtKB">
        <authorList>
            <consortium name="Ensembl"/>
        </authorList>
    </citation>
    <scope>IDENTIFICATION</scope>
</reference>
<proteinExistence type="predicted"/>
<organism evidence="8 9">
    <name type="scientific">Ursus americanus</name>
    <name type="common">American black bear</name>
    <name type="synonym">Euarctos americanus</name>
    <dbReference type="NCBI Taxonomy" id="9643"/>
    <lineage>
        <taxon>Eukaryota</taxon>
        <taxon>Metazoa</taxon>
        <taxon>Chordata</taxon>
        <taxon>Craniata</taxon>
        <taxon>Vertebrata</taxon>
        <taxon>Euteleostomi</taxon>
        <taxon>Mammalia</taxon>
        <taxon>Eutheria</taxon>
        <taxon>Laurasiatheria</taxon>
        <taxon>Carnivora</taxon>
        <taxon>Caniformia</taxon>
        <taxon>Ursidae</taxon>
        <taxon>Ursus</taxon>
    </lineage>
</organism>
<dbReference type="PANTHER" id="PTHR19964:SF14">
    <property type="entry name" value="E3 UBIQUITIN-PROTEIN LIGASE LNX"/>
    <property type="match status" value="1"/>
</dbReference>
<evidence type="ECO:0000256" key="1">
    <source>
        <dbReference type="ARBA" id="ARBA00022723"/>
    </source>
</evidence>
<keyword evidence="9" id="KW-1185">Reference proteome</keyword>
<dbReference type="GO" id="GO:0042802">
    <property type="term" value="F:identical protein binding"/>
    <property type="evidence" value="ECO:0007669"/>
    <property type="project" value="UniProtKB-ARBA"/>
</dbReference>
<keyword evidence="2" id="KW-0677">Repeat</keyword>
<dbReference type="CDD" id="cd06678">
    <property type="entry name" value="PDZ2_LNX1_2-like"/>
    <property type="match status" value="1"/>
</dbReference>
<dbReference type="Pfam" id="PF00595">
    <property type="entry name" value="PDZ"/>
    <property type="match status" value="3"/>
</dbReference>
<dbReference type="CDD" id="cd06677">
    <property type="entry name" value="PDZ1_LNX1_2-like"/>
    <property type="match status" value="1"/>
</dbReference>
<feature type="domain" description="PDZ" evidence="7">
    <location>
        <begin position="411"/>
        <end position="468"/>
    </location>
</feature>
<evidence type="ECO:0000256" key="4">
    <source>
        <dbReference type="ARBA" id="ARBA00022833"/>
    </source>
</evidence>
<feature type="region of interest" description="Disordered" evidence="5">
    <location>
        <begin position="381"/>
        <end position="402"/>
    </location>
</feature>
<sequence length="589" mass="64451">MKALLLLVLPWLSPANYIDNVGNLHFLYSELCKGASHYGLTKDKKRRSQDGCPDGCVSLTATALSAEVSAAATVSLVTNEPGLDNPAYVSAVEDGQPADSPLDSGRSNRTRARPFERSTIRSRSFKKINRALSVLRRTKSGSAVANQADQGRENSEDTTGPEVFPRLYHLIPDGEITSVRINRVDPNESLSIRLVGGSETPLVHIIIQHIYRDGVIARDGRLLPGDIILKVNGMDISNVPHNYALRLLRQPCRVLRLTVLRERKFQGRGSGQAPDAYAPRDDSFHVILHKSSPEEQLGIKLVRRVDEPGVFIFNVLNGGVADRHGQLEENDRVLAINGHDLRYGSPESAAHLIQASERRVHLVVSRQARLQSPDIFQEAGWNCNGSRSPGPGDRSSTPKPLHPVVTCHEKVVSVRKDPSESLGMTVAGGASHREWDLPVYVISVEPGGVISRDGRIKTGKKTLKVLGQWGRVRSAGLGSTSLGLCGLMWATWYLYNCKDVILRRNTAGSLGFCIVGGYEEYNGNKPFFIKSIVEGTPAYNDGRIRCGDILLAVNGRSTSGMIHACLARMLKELKGKITLTIVSWPGTFL</sequence>
<evidence type="ECO:0000256" key="3">
    <source>
        <dbReference type="ARBA" id="ARBA00022771"/>
    </source>
</evidence>
<feature type="domain" description="PDZ" evidence="7">
    <location>
        <begin position="178"/>
        <end position="263"/>
    </location>
</feature>
<gene>
    <name evidence="8" type="primary">LNX1</name>
</gene>
<dbReference type="GO" id="GO:0030165">
    <property type="term" value="F:PDZ domain binding"/>
    <property type="evidence" value="ECO:0007669"/>
    <property type="project" value="UniProtKB-ARBA"/>
</dbReference>
<keyword evidence="6" id="KW-0732">Signal</keyword>
<dbReference type="SMART" id="SM00228">
    <property type="entry name" value="PDZ"/>
    <property type="match status" value="3"/>
</dbReference>
<dbReference type="GeneTree" id="ENSGT00940000158757"/>
<dbReference type="GO" id="GO:0004842">
    <property type="term" value="F:ubiquitin-protein transferase activity"/>
    <property type="evidence" value="ECO:0007669"/>
    <property type="project" value="TreeGrafter"/>
</dbReference>
<dbReference type="Proteomes" id="UP000291022">
    <property type="component" value="Unassembled WGS sequence"/>
</dbReference>
<dbReference type="AlphaFoldDB" id="A0A452QMA3"/>
<reference evidence="9" key="1">
    <citation type="submission" date="2016-06" db="EMBL/GenBank/DDBJ databases">
        <title>De novo assembly and RNA-Seq shows season-dependent expression and editing in black bear kidneys.</title>
        <authorList>
            <person name="Korstanje R."/>
            <person name="Srivastava A."/>
            <person name="Sarsani V.K."/>
            <person name="Sheehan S.M."/>
            <person name="Seger R.L."/>
            <person name="Barter M.E."/>
            <person name="Lindqvist C."/>
            <person name="Brody L.C."/>
            <person name="Mullikin J.C."/>
        </authorList>
    </citation>
    <scope>NUCLEOTIDE SEQUENCE [LARGE SCALE GENOMIC DNA]</scope>
</reference>
<feature type="compositionally biased region" description="Low complexity" evidence="5">
    <location>
        <begin position="385"/>
        <end position="395"/>
    </location>
</feature>
<feature type="region of interest" description="Disordered" evidence="5">
    <location>
        <begin position="87"/>
        <end position="119"/>
    </location>
</feature>
<feature type="signal peptide" evidence="6">
    <location>
        <begin position="1"/>
        <end position="15"/>
    </location>
</feature>
<evidence type="ECO:0000259" key="7">
    <source>
        <dbReference type="PROSITE" id="PS50106"/>
    </source>
</evidence>
<evidence type="ECO:0000313" key="8">
    <source>
        <dbReference type="Ensembl" id="ENSUAMP00000006456.1"/>
    </source>
</evidence>
<name>A0A452QMA3_URSAM</name>
<feature type="compositionally biased region" description="Polar residues" evidence="5">
    <location>
        <begin position="140"/>
        <end position="149"/>
    </location>
</feature>
<dbReference type="InterPro" id="IPR051342">
    <property type="entry name" value="PDZ_scaffold"/>
</dbReference>
<keyword evidence="4" id="KW-0862">Zinc</keyword>
<evidence type="ECO:0000256" key="2">
    <source>
        <dbReference type="ARBA" id="ARBA00022737"/>
    </source>
</evidence>
<accession>A0A452QMA3</accession>
<dbReference type="FunFam" id="2.30.42.10:FF:000164">
    <property type="entry name" value="Ligand of numb-protein X 2"/>
    <property type="match status" value="1"/>
</dbReference>
<dbReference type="InterPro" id="IPR036034">
    <property type="entry name" value="PDZ_sf"/>
</dbReference>
<keyword evidence="3" id="KW-0863">Zinc-finger</keyword>
<dbReference type="GO" id="GO:0006511">
    <property type="term" value="P:ubiquitin-dependent protein catabolic process"/>
    <property type="evidence" value="ECO:0007669"/>
    <property type="project" value="TreeGrafter"/>
</dbReference>
<dbReference type="GO" id="GO:0007399">
    <property type="term" value="P:nervous system development"/>
    <property type="evidence" value="ECO:0007669"/>
    <property type="project" value="UniProtKB-ARBA"/>
</dbReference>
<feature type="domain" description="PDZ" evidence="7">
    <location>
        <begin position="285"/>
        <end position="368"/>
    </location>
</feature>
<dbReference type="PANTHER" id="PTHR19964">
    <property type="entry name" value="MULTIPLE PDZ DOMAIN PROTEIN"/>
    <property type="match status" value="1"/>
</dbReference>
<dbReference type="CDD" id="cd06680">
    <property type="entry name" value="PDZ4_LNX1_2-like"/>
    <property type="match status" value="1"/>
</dbReference>
<dbReference type="InterPro" id="IPR001478">
    <property type="entry name" value="PDZ"/>
</dbReference>
<dbReference type="Gene3D" id="2.30.42.10">
    <property type="match status" value="4"/>
</dbReference>
<evidence type="ECO:0000256" key="6">
    <source>
        <dbReference type="SAM" id="SignalP"/>
    </source>
</evidence>
<dbReference type="FunFam" id="2.30.42.10:FF:000120">
    <property type="entry name" value="Ligand of numb-protein X 2"/>
    <property type="match status" value="1"/>
</dbReference>
<dbReference type="FunFam" id="2.30.42.10:FF:000081">
    <property type="entry name" value="Ligand of Numb protein X 2"/>
    <property type="match status" value="1"/>
</dbReference>
<feature type="chain" id="PRO_5019115686" evidence="6">
    <location>
        <begin position="16"/>
        <end position="589"/>
    </location>
</feature>
<keyword evidence="1" id="KW-0479">Metal-binding</keyword>
<dbReference type="SUPFAM" id="SSF50156">
    <property type="entry name" value="PDZ domain-like"/>
    <property type="match status" value="4"/>
</dbReference>
<dbReference type="GO" id="GO:0005737">
    <property type="term" value="C:cytoplasm"/>
    <property type="evidence" value="ECO:0007669"/>
    <property type="project" value="TreeGrafter"/>
</dbReference>
<feature type="region of interest" description="Disordered" evidence="5">
    <location>
        <begin position="139"/>
        <end position="162"/>
    </location>
</feature>
<dbReference type="GO" id="GO:0008270">
    <property type="term" value="F:zinc ion binding"/>
    <property type="evidence" value="ECO:0007669"/>
    <property type="project" value="UniProtKB-KW"/>
</dbReference>
<evidence type="ECO:0000313" key="9">
    <source>
        <dbReference type="Proteomes" id="UP000291022"/>
    </source>
</evidence>
<reference evidence="8" key="2">
    <citation type="submission" date="2025-08" db="UniProtKB">
        <authorList>
            <consortium name="Ensembl"/>
        </authorList>
    </citation>
    <scope>IDENTIFICATION</scope>
</reference>